<evidence type="ECO:0000256" key="3">
    <source>
        <dbReference type="ARBA" id="ARBA00022664"/>
    </source>
</evidence>
<name>A0A498JLH0_MALDO</name>
<evidence type="ECO:0000313" key="14">
    <source>
        <dbReference type="Proteomes" id="UP000290289"/>
    </source>
</evidence>
<dbReference type="GO" id="GO:0071014">
    <property type="term" value="C:post-mRNA release spliceosomal complex"/>
    <property type="evidence" value="ECO:0007669"/>
    <property type="project" value="TreeGrafter"/>
</dbReference>
<gene>
    <name evidence="13" type="ORF">DVH24_008207</name>
</gene>
<dbReference type="PANTHER" id="PTHR11246:SF3">
    <property type="entry name" value="CROOKED NECK-LIKE PROTEIN 1"/>
    <property type="match status" value="1"/>
</dbReference>
<dbReference type="SUPFAM" id="SSF48452">
    <property type="entry name" value="TPR-like"/>
    <property type="match status" value="3"/>
</dbReference>
<evidence type="ECO:0000313" key="13">
    <source>
        <dbReference type="EMBL" id="RXH95707.1"/>
    </source>
</evidence>
<protein>
    <recommendedName>
        <fullName evidence="12">NAB domain-containing protein</fullName>
    </recommendedName>
</protein>
<dbReference type="Pfam" id="PF23233">
    <property type="entry name" value="HAT_Syf1_CNRKL1_N"/>
    <property type="match status" value="1"/>
</dbReference>
<evidence type="ECO:0000256" key="5">
    <source>
        <dbReference type="ARBA" id="ARBA00022737"/>
    </source>
</evidence>
<dbReference type="InterPro" id="IPR055433">
    <property type="entry name" value="HAT_Syf1-like_N"/>
</dbReference>
<dbReference type="FunFam" id="1.25.40.10:FF:000269">
    <property type="entry name" value="Crooked neck pre-mRNA-splicing factor 1"/>
    <property type="match status" value="1"/>
</dbReference>
<dbReference type="InterPro" id="IPR055430">
    <property type="entry name" value="HAT_Syf1_CNRKL1_C"/>
</dbReference>
<evidence type="ECO:0000256" key="1">
    <source>
        <dbReference type="ARBA" id="ARBA00004123"/>
    </source>
</evidence>
<evidence type="ECO:0000256" key="2">
    <source>
        <dbReference type="ARBA" id="ARBA00008644"/>
    </source>
</evidence>
<keyword evidence="4" id="KW-0747">Spliceosome</keyword>
<keyword evidence="3" id="KW-0507">mRNA processing</keyword>
<evidence type="ECO:0000256" key="4">
    <source>
        <dbReference type="ARBA" id="ARBA00022728"/>
    </source>
</evidence>
<dbReference type="FunFam" id="1.25.40.10:FF:000048">
    <property type="entry name" value="Cell cycle control protein"/>
    <property type="match status" value="1"/>
</dbReference>
<feature type="region of interest" description="Disordered" evidence="11">
    <location>
        <begin position="802"/>
        <end position="828"/>
    </location>
</feature>
<dbReference type="InterPro" id="IPR045075">
    <property type="entry name" value="Syf1-like"/>
</dbReference>
<evidence type="ECO:0000256" key="6">
    <source>
        <dbReference type="ARBA" id="ARBA00023054"/>
    </source>
</evidence>
<dbReference type="EMBL" id="RDQH01000332">
    <property type="protein sequence ID" value="RXH95707.1"/>
    <property type="molecule type" value="Genomic_DNA"/>
</dbReference>
<evidence type="ECO:0000256" key="7">
    <source>
        <dbReference type="ARBA" id="ARBA00023187"/>
    </source>
</evidence>
<organism evidence="13 14">
    <name type="scientific">Malus domestica</name>
    <name type="common">Apple</name>
    <name type="synonym">Pyrus malus</name>
    <dbReference type="NCBI Taxonomy" id="3750"/>
    <lineage>
        <taxon>Eukaryota</taxon>
        <taxon>Viridiplantae</taxon>
        <taxon>Streptophyta</taxon>
        <taxon>Embryophyta</taxon>
        <taxon>Tracheophyta</taxon>
        <taxon>Spermatophyta</taxon>
        <taxon>Magnoliopsida</taxon>
        <taxon>eudicotyledons</taxon>
        <taxon>Gunneridae</taxon>
        <taxon>Pentapetalae</taxon>
        <taxon>rosids</taxon>
        <taxon>fabids</taxon>
        <taxon>Rosales</taxon>
        <taxon>Rosaceae</taxon>
        <taxon>Amygdaloideae</taxon>
        <taxon>Maleae</taxon>
        <taxon>Malus</taxon>
    </lineage>
</organism>
<evidence type="ECO:0000256" key="9">
    <source>
        <dbReference type="ARBA" id="ARBA00037040"/>
    </source>
</evidence>
<feature type="coiled-coil region" evidence="10">
    <location>
        <begin position="963"/>
        <end position="1361"/>
    </location>
</feature>
<dbReference type="STRING" id="3750.A0A498JLH0"/>
<keyword evidence="14" id="KW-1185">Reference proteome</keyword>
<feature type="region of interest" description="Disordered" evidence="11">
    <location>
        <begin position="841"/>
        <end position="861"/>
    </location>
</feature>
<dbReference type="PROSITE" id="PS51774">
    <property type="entry name" value="NAB"/>
    <property type="match status" value="1"/>
</dbReference>
<dbReference type="Gene3D" id="1.25.40.10">
    <property type="entry name" value="Tetratricopeptide repeat domain"/>
    <property type="match status" value="3"/>
</dbReference>
<dbReference type="InterPro" id="IPR011684">
    <property type="entry name" value="NAB"/>
</dbReference>
<keyword evidence="5" id="KW-0677">Repeat</keyword>
<dbReference type="InterPro" id="IPR003107">
    <property type="entry name" value="HAT"/>
</dbReference>
<dbReference type="SMART" id="SM00386">
    <property type="entry name" value="HAT"/>
    <property type="match status" value="15"/>
</dbReference>
<keyword evidence="7" id="KW-0508">mRNA splicing</keyword>
<dbReference type="GO" id="GO:0003779">
    <property type="term" value="F:actin binding"/>
    <property type="evidence" value="ECO:0007669"/>
    <property type="project" value="InterPro"/>
</dbReference>
<dbReference type="Pfam" id="PF23231">
    <property type="entry name" value="HAT_Syf1_CNRKL1_C"/>
    <property type="match status" value="2"/>
</dbReference>
<comment type="similarity">
    <text evidence="2">Belongs to the crooked-neck family.</text>
</comment>
<proteinExistence type="inferred from homology"/>
<keyword evidence="6 10" id="KW-0175">Coiled coil</keyword>
<feature type="coiled-coil region" evidence="10">
    <location>
        <begin position="1418"/>
        <end position="1480"/>
    </location>
</feature>
<sequence>MGSYKDADPSLGFLTRKDTEVKLPRPTRVKNKTPAPVQITAEQILREARERQEAEIRPPKQKITDPTELADYRLRKRKEFEDLIRRVRWNVSVWIKYAQWEESQKDFKRARSVWERALEVDYRNHTLWLKYAEVEMKNKFINHARNVWDRAVTLLPRVDQLWYKYIHMEEIIGNVAGARQIYERWMNWMPDQQGWLSFIKFELRYNEVERARAIFERFVQCHPKVGAWIRFAKFEMKNGEVARARNVYERAVEILADDEEAEQLFVAFAEFEERCKETDRARCIYKFALDHIPKGRADDLYKKFVGFEKQYGDRQGIEDAIVGKRRFQYEDEVRKNPRNYDAWFDYIRLEESAGNKDRIREVYERAIANVPPAPEKRYWQRYIYLWINYALYEELDAEDMERTRDVYRECLNLIPHQKFSFAKIWLLAAQFEIRQLNLKGARQILGNAIGKAPKDKIFKKYIEIELNLGNMDRCRKLYEKYLEWSPENCYAWTKYAELEQSLCETERTRSLFELAIAQPSLDMPELLWKAYIDFEISEGEFERTRELYERLLDRTKHLKVWISYAKFEASAMVQDVVDSDMSEDQAPDYLLEQKKQCLLRARRVFEKAVNYFRTSAPELKEERGMLLEEWLNMEASFGDLGDVSLVQSKLPKKLKKRRPIMTEDGPAGYEEYIDYMFPEEAQTTNLKILEAAYKWKRQKMIKHRWRELAKSFNNHVDPETTERLKRTKTEKFVLSAEIENNVTRIFKLIKIEDQGKKDVNRKDLKQESELVALIENFYQQYQSLYALYDHLVGESGRIVHGKKEQKGFSMSPPSSDSEYYSSEDVEGNNARLERADSIKHELKNEYSEGSGDLKRKSVSENGEKEAINSEYLAALRKIKQSEIVDNDLKDEKVRELSALVEAHEAHGNHSSARVKELEGQLTGFKMELESLCSQKRDLEAWKEGKSAEAKQLGDKNIGLHARILELELVLKEREDELSDFKNKLKENEESSASKISDLMTHAENMQQEVDSLCAQKGEMEKQMVSKKNESATQVKGLSEQVNAMQKELKILHQQKIESQAQLDEKNKEISNHLQQMEILREELTKKDTVERKMMEEKGSFLVKLNDLESEVNSLRNKKRNVEKQIKNRNHENSKLRQENESLLSRIFRLERTLTERGDEIYALRGECEHGKNEASARLTEFTTQVSNLKQEMDSLQAQKSQLDLQIEIQNKRYLEKLTEMENLNDNLTDKIGQIDRDNQKYLEILSEKENQNHNLTVKISDQQKIIKKHEETFKKFNKEHKQAKIWFPQSKLNVQFAERKMEELAEKYRINLEDKVRLLYQRIRVAEQIHNENKESYKKFKEMYEKENEDLKEKLATYQDPDRKMKQISETAKSALQGLDLVVLKFEEGHKNFQNQIAKISEELESAKTWVKENAGKIKRLKHNVDYLTTQLNEKEEQERVLREKVWELESSGSKETGEKLNLMKEFSQLESQVGNLEREVKYKDEDLLSLGEEKREAIRQLCVLVDHHRSRYYDLKEAVSKRSAATTTRGSKTTT</sequence>
<evidence type="ECO:0000256" key="8">
    <source>
        <dbReference type="ARBA" id="ARBA00023242"/>
    </source>
</evidence>
<dbReference type="PANTHER" id="PTHR11246">
    <property type="entry name" value="PRE-MRNA SPLICING FACTOR"/>
    <property type="match status" value="1"/>
</dbReference>
<dbReference type="GO" id="GO:0071011">
    <property type="term" value="C:precatalytic spliceosome"/>
    <property type="evidence" value="ECO:0007669"/>
    <property type="project" value="TreeGrafter"/>
</dbReference>
<feature type="compositionally biased region" description="Low complexity" evidence="11">
    <location>
        <begin position="811"/>
        <end position="820"/>
    </location>
</feature>
<feature type="domain" description="NAB" evidence="12">
    <location>
        <begin position="708"/>
        <end position="795"/>
    </location>
</feature>
<reference evidence="13 14" key="1">
    <citation type="submission" date="2018-10" db="EMBL/GenBank/DDBJ databases">
        <title>A high-quality apple genome assembly.</title>
        <authorList>
            <person name="Hu J."/>
        </authorList>
    </citation>
    <scope>NUCLEOTIDE SEQUENCE [LARGE SCALE GENOMIC DNA]</scope>
    <source>
        <strain evidence="14">cv. HFTH1</strain>
        <tissue evidence="13">Young leaf</tissue>
    </source>
</reference>
<dbReference type="Pfam" id="PF07765">
    <property type="entry name" value="KIP1"/>
    <property type="match status" value="1"/>
</dbReference>
<evidence type="ECO:0000256" key="10">
    <source>
        <dbReference type="SAM" id="Coils"/>
    </source>
</evidence>
<dbReference type="GO" id="GO:0071007">
    <property type="term" value="C:U2-type catalytic step 2 spliceosome"/>
    <property type="evidence" value="ECO:0007669"/>
    <property type="project" value="TreeGrafter"/>
</dbReference>
<dbReference type="FunFam" id="1.25.40.10:FF:000306">
    <property type="entry name" value="Cell cycle control protein cwf4"/>
    <property type="match status" value="1"/>
</dbReference>
<accession>A0A498JLH0</accession>
<comment type="caution">
    <text evidence="13">The sequence shown here is derived from an EMBL/GenBank/DDBJ whole genome shotgun (WGS) entry which is preliminary data.</text>
</comment>
<dbReference type="GO" id="GO:0000245">
    <property type="term" value="P:spliceosomal complex assembly"/>
    <property type="evidence" value="ECO:0007669"/>
    <property type="project" value="TreeGrafter"/>
</dbReference>
<evidence type="ECO:0000256" key="11">
    <source>
        <dbReference type="SAM" id="MobiDB-lite"/>
    </source>
</evidence>
<dbReference type="Proteomes" id="UP000290289">
    <property type="component" value="Chromosome 6"/>
</dbReference>
<evidence type="ECO:0000259" key="12">
    <source>
        <dbReference type="PROSITE" id="PS51774"/>
    </source>
</evidence>
<dbReference type="InterPro" id="IPR011990">
    <property type="entry name" value="TPR-like_helical_dom_sf"/>
</dbReference>
<dbReference type="GO" id="GO:0000974">
    <property type="term" value="C:Prp19 complex"/>
    <property type="evidence" value="ECO:0007669"/>
    <property type="project" value="TreeGrafter"/>
</dbReference>
<comment type="function">
    <text evidence="9">Involved in pre-mRNA splicing and cell cycle progression. Required for the spliceosome assembly and initiation of the DNA replication.</text>
</comment>
<comment type="subcellular location">
    <subcellularLocation>
        <location evidence="1">Nucleus</location>
    </subcellularLocation>
</comment>
<keyword evidence="8" id="KW-0539">Nucleus</keyword>